<reference evidence="5 6" key="1">
    <citation type="submission" date="2020-08" db="EMBL/GenBank/DDBJ databases">
        <title>Genomic Encyclopedia of Type Strains, Phase IV (KMG-IV): sequencing the most valuable type-strain genomes for metagenomic binning, comparative biology and taxonomic classification.</title>
        <authorList>
            <person name="Goeker M."/>
        </authorList>
    </citation>
    <scope>NUCLEOTIDE SEQUENCE [LARGE SCALE GENOMIC DNA]</scope>
    <source>
        <strain evidence="5 6">DSM 12252</strain>
    </source>
</reference>
<dbReference type="PANTHER" id="PTHR48081:SF30">
    <property type="entry name" value="ACETYL-HYDROLASE LIPR-RELATED"/>
    <property type="match status" value="1"/>
</dbReference>
<keyword evidence="2" id="KW-0378">Hydrolase</keyword>
<dbReference type="SUPFAM" id="SSF53474">
    <property type="entry name" value="alpha/beta-Hydrolases"/>
    <property type="match status" value="1"/>
</dbReference>
<dbReference type="InterPro" id="IPR049492">
    <property type="entry name" value="BD-FAE-like_dom"/>
</dbReference>
<name>A0A7W7YGI4_9BACT</name>
<sequence length="287" mass="31210">MRHFVLSLLFCQLVSLPAAEPISRIYKKVGERELKLTIVNPPDWKSTDQRPALVFFHGGGWVGGGPTQFTQHSEYLATRGMVCIQVEYRLIKKGDAGPPIDCVHDAKSAMRWVRGHAAELGIDPARIGAGGGSAGGHLAAFVGMVEGLDDPQDDLKISPKANALALFNPVFDNGPDQGWGHARVGEHYKEYSPAHNITADDPPAIVFLGTQDKLIPVAVVERFKENMTKAGVRCEAVFYEGQGHGFFNPGKGGKVQFYYETLLATDKFLTSLGWLKGEPTLQKPSGP</sequence>
<dbReference type="Pfam" id="PF20434">
    <property type="entry name" value="BD-FAE"/>
    <property type="match status" value="1"/>
</dbReference>
<evidence type="ECO:0000256" key="1">
    <source>
        <dbReference type="ARBA" id="ARBA00010515"/>
    </source>
</evidence>
<dbReference type="Proteomes" id="UP000590740">
    <property type="component" value="Unassembled WGS sequence"/>
</dbReference>
<evidence type="ECO:0000313" key="5">
    <source>
        <dbReference type="EMBL" id="MBB5035592.1"/>
    </source>
</evidence>
<evidence type="ECO:0000259" key="4">
    <source>
        <dbReference type="Pfam" id="PF20434"/>
    </source>
</evidence>
<dbReference type="EMBL" id="JACHIG010000020">
    <property type="protein sequence ID" value="MBB5035592.1"/>
    <property type="molecule type" value="Genomic_DNA"/>
</dbReference>
<dbReference type="AlphaFoldDB" id="A0A7W7YGI4"/>
<dbReference type="InterPro" id="IPR029058">
    <property type="entry name" value="AB_hydrolase_fold"/>
</dbReference>
<feature type="domain" description="BD-FAE-like" evidence="4">
    <location>
        <begin position="45"/>
        <end position="154"/>
    </location>
</feature>
<dbReference type="GO" id="GO:0004806">
    <property type="term" value="F:triacylglycerol lipase activity"/>
    <property type="evidence" value="ECO:0007669"/>
    <property type="project" value="TreeGrafter"/>
</dbReference>
<dbReference type="Pfam" id="PF01738">
    <property type="entry name" value="DLH"/>
    <property type="match status" value="1"/>
</dbReference>
<feature type="domain" description="Dienelactone hydrolase" evidence="3">
    <location>
        <begin position="196"/>
        <end position="270"/>
    </location>
</feature>
<dbReference type="RefSeq" id="WP_184344547.1">
    <property type="nucleotide sequence ID" value="NZ_JACHIG010000020.1"/>
</dbReference>
<dbReference type="PANTHER" id="PTHR48081">
    <property type="entry name" value="AB HYDROLASE SUPERFAMILY PROTEIN C4A8.06C"/>
    <property type="match status" value="1"/>
</dbReference>
<evidence type="ECO:0000313" key="6">
    <source>
        <dbReference type="Proteomes" id="UP000590740"/>
    </source>
</evidence>
<accession>A0A7W7YGI4</accession>
<dbReference type="Gene3D" id="3.40.50.1820">
    <property type="entry name" value="alpha/beta hydrolase"/>
    <property type="match status" value="1"/>
</dbReference>
<organism evidence="5 6">
    <name type="scientific">Prosthecobacter vanneervenii</name>
    <dbReference type="NCBI Taxonomy" id="48466"/>
    <lineage>
        <taxon>Bacteria</taxon>
        <taxon>Pseudomonadati</taxon>
        <taxon>Verrucomicrobiota</taxon>
        <taxon>Verrucomicrobiia</taxon>
        <taxon>Verrucomicrobiales</taxon>
        <taxon>Verrucomicrobiaceae</taxon>
        <taxon>Prosthecobacter</taxon>
    </lineage>
</organism>
<dbReference type="InterPro" id="IPR050300">
    <property type="entry name" value="GDXG_lipolytic_enzyme"/>
</dbReference>
<keyword evidence="6" id="KW-1185">Reference proteome</keyword>
<evidence type="ECO:0000256" key="2">
    <source>
        <dbReference type="ARBA" id="ARBA00022801"/>
    </source>
</evidence>
<comment type="caution">
    <text evidence="5">The sequence shown here is derived from an EMBL/GenBank/DDBJ whole genome shotgun (WGS) entry which is preliminary data.</text>
</comment>
<evidence type="ECO:0000259" key="3">
    <source>
        <dbReference type="Pfam" id="PF01738"/>
    </source>
</evidence>
<gene>
    <name evidence="5" type="ORF">HNQ65_005205</name>
</gene>
<protein>
    <submittedName>
        <fullName evidence="5">Acetyl esterase/lipase</fullName>
    </submittedName>
</protein>
<proteinExistence type="inferred from homology"/>
<dbReference type="InterPro" id="IPR002925">
    <property type="entry name" value="Dienelactn_hydro"/>
</dbReference>
<comment type="similarity">
    <text evidence="1">Belongs to the 'GDXG' lipolytic enzyme family.</text>
</comment>